<dbReference type="InterPro" id="IPR035965">
    <property type="entry name" value="PAS-like_dom_sf"/>
</dbReference>
<dbReference type="PROSITE" id="PS50883">
    <property type="entry name" value="EAL"/>
    <property type="match status" value="1"/>
</dbReference>
<dbReference type="FunFam" id="3.20.20.450:FF:000001">
    <property type="entry name" value="Cyclic di-GMP phosphodiesterase yahA"/>
    <property type="match status" value="1"/>
</dbReference>
<dbReference type="OrthoDB" id="9759607at2"/>
<proteinExistence type="predicted"/>
<dbReference type="SMART" id="SM00052">
    <property type="entry name" value="EAL"/>
    <property type="match status" value="1"/>
</dbReference>
<dbReference type="InterPro" id="IPR029787">
    <property type="entry name" value="Nucleotide_cyclase"/>
</dbReference>
<dbReference type="Pfam" id="PF00989">
    <property type="entry name" value="PAS"/>
    <property type="match status" value="1"/>
</dbReference>
<dbReference type="InterPro" id="IPR013767">
    <property type="entry name" value="PAS_fold"/>
</dbReference>
<comment type="caution">
    <text evidence="4">The sequence shown here is derived from an EMBL/GenBank/DDBJ whole genome shotgun (WGS) entry which is preliminary data.</text>
</comment>
<feature type="domain" description="GGDEF" evidence="3">
    <location>
        <begin position="306"/>
        <end position="438"/>
    </location>
</feature>
<dbReference type="SUPFAM" id="SSF141868">
    <property type="entry name" value="EAL domain-like"/>
    <property type="match status" value="1"/>
</dbReference>
<dbReference type="GO" id="GO:0006355">
    <property type="term" value="P:regulation of DNA-templated transcription"/>
    <property type="evidence" value="ECO:0007669"/>
    <property type="project" value="InterPro"/>
</dbReference>
<evidence type="ECO:0000313" key="4">
    <source>
        <dbReference type="EMBL" id="TQR20171.1"/>
    </source>
</evidence>
<evidence type="ECO:0000313" key="5">
    <source>
        <dbReference type="Proteomes" id="UP000316626"/>
    </source>
</evidence>
<feature type="domain" description="EAL" evidence="2">
    <location>
        <begin position="447"/>
        <end position="700"/>
    </location>
</feature>
<dbReference type="Gene3D" id="3.20.20.450">
    <property type="entry name" value="EAL domain"/>
    <property type="match status" value="1"/>
</dbReference>
<dbReference type="EMBL" id="VDGI01000007">
    <property type="protein sequence ID" value="TQR20171.1"/>
    <property type="molecule type" value="Genomic_DNA"/>
</dbReference>
<dbReference type="PANTHER" id="PTHR44757:SF2">
    <property type="entry name" value="BIOFILM ARCHITECTURE MAINTENANCE PROTEIN MBAA"/>
    <property type="match status" value="1"/>
</dbReference>
<sequence>MKLVTYRMMCVYILEDFMKNSAEKRFAVKDFLVDMIDENSLLFTFILKVDDKDEFSIVYSNNSGASFFTQTSQLAKQFFSKSVWEHLHILFTSFTSEKQKVFRKQPIVFQNELYIFDISIVRLEESNNTYGLTMLNKTSEEQEIAVLTEIKEKYHSLVNNNVDSVFSINEYGTINYSNVIAFKELGYDNESLLNKPIENLIEENSLRNFQLMMKQTLSGYATEMHNCLIQHEKGHYLTVYLKAIPVQIQNEVRGFHLIVRDRTAVSDEQEQIFYLAYHDHLTGLWNRRALKEHLRENLTQAESTNSEIAIMRIDLDRFKLINESLGYNYGDELLKKIADRLSLYMDKSSNLYRQSGDEFVYIIKGKTRDQTSLFAESILKELSKPIYLDHQEYFVTASIGISMFPYDGKRMDELLIKADQALFVAKDRGRAHFRYFQEQMNLSFPNEALMESHLRRAIEKEELSIHYQPQVNLVTGEINSFEALLRWNNRKFGYVTPLQFIPLAEESGMIIQLGDWVLDEVCKQLKYWQEKGYRSVRIAVNISPKQFKQENFANKIREKISKYNISPCSLEVEITESAMTDMQDTFTMLKELKDIGIVISIDDFGTGYSSLSYLKKYPIDIIKIDQSFIKDIELDEKNAAIATTIIQLAHSLGMEVVAEGVEKDKQVEILKAAKCQKAQGFYFSRPVPIDDINEVYMAVL</sequence>
<evidence type="ECO:0000259" key="2">
    <source>
        <dbReference type="PROSITE" id="PS50883"/>
    </source>
</evidence>
<evidence type="ECO:0000259" key="3">
    <source>
        <dbReference type="PROSITE" id="PS50887"/>
    </source>
</evidence>
<organism evidence="4 5">
    <name type="scientific">Psychrobacillus vulpis</name>
    <dbReference type="NCBI Taxonomy" id="2325572"/>
    <lineage>
        <taxon>Bacteria</taxon>
        <taxon>Bacillati</taxon>
        <taxon>Bacillota</taxon>
        <taxon>Bacilli</taxon>
        <taxon>Bacillales</taxon>
        <taxon>Bacillaceae</taxon>
        <taxon>Psychrobacillus</taxon>
    </lineage>
</organism>
<dbReference type="PROSITE" id="PS50887">
    <property type="entry name" value="GGDEF"/>
    <property type="match status" value="1"/>
</dbReference>
<keyword evidence="5" id="KW-1185">Reference proteome</keyword>
<protein>
    <submittedName>
        <fullName evidence="4">EAL domain-containing protein</fullName>
    </submittedName>
</protein>
<dbReference type="Pfam" id="PF00563">
    <property type="entry name" value="EAL"/>
    <property type="match status" value="1"/>
</dbReference>
<name>A0A544TRV0_9BACI</name>
<dbReference type="InterPro" id="IPR043128">
    <property type="entry name" value="Rev_trsase/Diguanyl_cyclase"/>
</dbReference>
<accession>A0A544TRV0</accession>
<dbReference type="SMART" id="SM00267">
    <property type="entry name" value="GGDEF"/>
    <property type="match status" value="1"/>
</dbReference>
<dbReference type="Pfam" id="PF00990">
    <property type="entry name" value="GGDEF"/>
    <property type="match status" value="1"/>
</dbReference>
<dbReference type="CDD" id="cd01948">
    <property type="entry name" value="EAL"/>
    <property type="match status" value="1"/>
</dbReference>
<feature type="domain" description="PAS" evidence="1">
    <location>
        <begin position="150"/>
        <end position="220"/>
    </location>
</feature>
<dbReference type="PANTHER" id="PTHR44757">
    <property type="entry name" value="DIGUANYLATE CYCLASE DGCP"/>
    <property type="match status" value="1"/>
</dbReference>
<evidence type="ECO:0000259" key="1">
    <source>
        <dbReference type="PROSITE" id="PS50112"/>
    </source>
</evidence>
<dbReference type="Proteomes" id="UP000316626">
    <property type="component" value="Unassembled WGS sequence"/>
</dbReference>
<dbReference type="NCBIfam" id="TIGR00254">
    <property type="entry name" value="GGDEF"/>
    <property type="match status" value="1"/>
</dbReference>
<dbReference type="InterPro" id="IPR001633">
    <property type="entry name" value="EAL_dom"/>
</dbReference>
<dbReference type="InterPro" id="IPR052155">
    <property type="entry name" value="Biofilm_reg_signaling"/>
</dbReference>
<dbReference type="InterPro" id="IPR035919">
    <property type="entry name" value="EAL_sf"/>
</dbReference>
<reference evidence="4 5" key="1">
    <citation type="submission" date="2019-06" db="EMBL/GenBank/DDBJ databases">
        <title>Psychrobacillus vulpis sp. nov., a new species isolated from feces of a red fox that inhabits in The Tablas de Daimiel Natural Park, Albacete, Spain.</title>
        <authorList>
            <person name="Rodriguez M."/>
            <person name="Reina J.C."/>
            <person name="Bejar V."/>
            <person name="Llamas I."/>
        </authorList>
    </citation>
    <scope>NUCLEOTIDE SEQUENCE [LARGE SCALE GENOMIC DNA]</scope>
    <source>
        <strain evidence="4 5">Z8</strain>
    </source>
</reference>
<dbReference type="PROSITE" id="PS50112">
    <property type="entry name" value="PAS"/>
    <property type="match status" value="1"/>
</dbReference>
<dbReference type="NCBIfam" id="TIGR00229">
    <property type="entry name" value="sensory_box"/>
    <property type="match status" value="1"/>
</dbReference>
<dbReference type="AlphaFoldDB" id="A0A544TRV0"/>
<dbReference type="CDD" id="cd00130">
    <property type="entry name" value="PAS"/>
    <property type="match status" value="1"/>
</dbReference>
<dbReference type="SUPFAM" id="SSF55073">
    <property type="entry name" value="Nucleotide cyclase"/>
    <property type="match status" value="1"/>
</dbReference>
<dbReference type="InterPro" id="IPR000014">
    <property type="entry name" value="PAS"/>
</dbReference>
<gene>
    <name evidence="4" type="ORF">FG384_08380</name>
</gene>
<dbReference type="InterPro" id="IPR000160">
    <property type="entry name" value="GGDEF_dom"/>
</dbReference>
<dbReference type="CDD" id="cd01949">
    <property type="entry name" value="GGDEF"/>
    <property type="match status" value="1"/>
</dbReference>
<dbReference type="Gene3D" id="3.30.450.20">
    <property type="entry name" value="PAS domain"/>
    <property type="match status" value="1"/>
</dbReference>
<dbReference type="Gene3D" id="3.30.70.270">
    <property type="match status" value="1"/>
</dbReference>
<dbReference type="SUPFAM" id="SSF55785">
    <property type="entry name" value="PYP-like sensor domain (PAS domain)"/>
    <property type="match status" value="1"/>
</dbReference>